<sequence>MVVMRLLLVVITCRCTVVLKEAPRDLIIGKNETRRRKLILVPHLSRFKQNPIASRKVMKEVLSSMGVPEHEHYYDILGTIFDAVLAPGREMPILVVIADVVTMRLRRVYEVAVQPDLPAFVFNEGGIRMNNWVSLLQASSRERPRFGGKGGRGGRGSGWRCGEGTCRSRGRNSTGRRGTQRSNLETKPVRLGKVVVGG</sequence>
<protein>
    <submittedName>
        <fullName evidence="3">Uncharacterized protein</fullName>
    </submittedName>
</protein>
<feature type="compositionally biased region" description="Low complexity" evidence="1">
    <location>
        <begin position="162"/>
        <end position="182"/>
    </location>
</feature>
<feature type="chain" id="PRO_5043430299" evidence="2">
    <location>
        <begin position="16"/>
        <end position="198"/>
    </location>
</feature>
<evidence type="ECO:0000313" key="3">
    <source>
        <dbReference type="EMBL" id="KAK9936771.1"/>
    </source>
</evidence>
<evidence type="ECO:0000256" key="1">
    <source>
        <dbReference type="SAM" id="MobiDB-lite"/>
    </source>
</evidence>
<accession>A0AAW1XK96</accession>
<evidence type="ECO:0000313" key="4">
    <source>
        <dbReference type="Proteomes" id="UP001457282"/>
    </source>
</evidence>
<name>A0AAW1XK96_RUBAR</name>
<dbReference type="AlphaFoldDB" id="A0AAW1XK96"/>
<feature type="signal peptide" evidence="2">
    <location>
        <begin position="1"/>
        <end position="15"/>
    </location>
</feature>
<evidence type="ECO:0000256" key="2">
    <source>
        <dbReference type="SAM" id="SignalP"/>
    </source>
</evidence>
<dbReference type="Proteomes" id="UP001457282">
    <property type="component" value="Unassembled WGS sequence"/>
</dbReference>
<keyword evidence="2" id="KW-0732">Signal</keyword>
<proteinExistence type="predicted"/>
<gene>
    <name evidence="3" type="ORF">M0R45_013596</name>
</gene>
<keyword evidence="4" id="KW-1185">Reference proteome</keyword>
<reference evidence="3 4" key="1">
    <citation type="journal article" date="2023" name="G3 (Bethesda)">
        <title>A chromosome-length genome assembly and annotation of blackberry (Rubus argutus, cv. 'Hillquist').</title>
        <authorList>
            <person name="Bruna T."/>
            <person name="Aryal R."/>
            <person name="Dudchenko O."/>
            <person name="Sargent D.J."/>
            <person name="Mead D."/>
            <person name="Buti M."/>
            <person name="Cavallini A."/>
            <person name="Hytonen T."/>
            <person name="Andres J."/>
            <person name="Pham M."/>
            <person name="Weisz D."/>
            <person name="Mascagni F."/>
            <person name="Usai G."/>
            <person name="Natali L."/>
            <person name="Bassil N."/>
            <person name="Fernandez G.E."/>
            <person name="Lomsadze A."/>
            <person name="Armour M."/>
            <person name="Olukolu B."/>
            <person name="Poorten T."/>
            <person name="Britton C."/>
            <person name="Davik J."/>
            <person name="Ashrafi H."/>
            <person name="Aiden E.L."/>
            <person name="Borodovsky M."/>
            <person name="Worthington M."/>
        </authorList>
    </citation>
    <scope>NUCLEOTIDE SEQUENCE [LARGE SCALE GENOMIC DNA]</scope>
    <source>
        <strain evidence="3">PI 553951</strain>
    </source>
</reference>
<comment type="caution">
    <text evidence="3">The sequence shown here is derived from an EMBL/GenBank/DDBJ whole genome shotgun (WGS) entry which is preliminary data.</text>
</comment>
<dbReference type="EMBL" id="JBEDUW010000003">
    <property type="protein sequence ID" value="KAK9936771.1"/>
    <property type="molecule type" value="Genomic_DNA"/>
</dbReference>
<feature type="region of interest" description="Disordered" evidence="1">
    <location>
        <begin position="143"/>
        <end position="186"/>
    </location>
</feature>
<organism evidence="3 4">
    <name type="scientific">Rubus argutus</name>
    <name type="common">Southern blackberry</name>
    <dbReference type="NCBI Taxonomy" id="59490"/>
    <lineage>
        <taxon>Eukaryota</taxon>
        <taxon>Viridiplantae</taxon>
        <taxon>Streptophyta</taxon>
        <taxon>Embryophyta</taxon>
        <taxon>Tracheophyta</taxon>
        <taxon>Spermatophyta</taxon>
        <taxon>Magnoliopsida</taxon>
        <taxon>eudicotyledons</taxon>
        <taxon>Gunneridae</taxon>
        <taxon>Pentapetalae</taxon>
        <taxon>rosids</taxon>
        <taxon>fabids</taxon>
        <taxon>Rosales</taxon>
        <taxon>Rosaceae</taxon>
        <taxon>Rosoideae</taxon>
        <taxon>Rosoideae incertae sedis</taxon>
        <taxon>Rubus</taxon>
    </lineage>
</organism>
<feature type="compositionally biased region" description="Gly residues" evidence="1">
    <location>
        <begin position="147"/>
        <end position="161"/>
    </location>
</feature>